<dbReference type="InterPro" id="IPR025476">
    <property type="entry name" value="Helitron_helicase-like"/>
</dbReference>
<dbReference type="Proteomes" id="UP000807025">
    <property type="component" value="Unassembled WGS sequence"/>
</dbReference>
<sequence length="150" mass="16712">EESKKLPFSNPTIQLFRKHLTALRAQVIGTDESRRNIRSQIWGCTLANGPPSLWLTINLSDIHDPMVQVLAGEDIDLDEFIWQNGLDASTRSQNAASDPFAAAEFFHITIWALLKHLFGLYSGGNNSHRGRLDRKPGILGTLKAYIGTVE</sequence>
<evidence type="ECO:0000313" key="3">
    <source>
        <dbReference type="Proteomes" id="UP000807025"/>
    </source>
</evidence>
<feature type="non-terminal residue" evidence="2">
    <location>
        <position position="1"/>
    </location>
</feature>
<comment type="caution">
    <text evidence="2">The sequence shown here is derived from an EMBL/GenBank/DDBJ whole genome shotgun (WGS) entry which is preliminary data.</text>
</comment>
<feature type="domain" description="Helitron helicase-like" evidence="1">
    <location>
        <begin position="10"/>
        <end position="150"/>
    </location>
</feature>
<gene>
    <name evidence="2" type="ORF">BDN71DRAFT_1344852</name>
</gene>
<dbReference type="OrthoDB" id="432234at2759"/>
<dbReference type="Pfam" id="PF14214">
    <property type="entry name" value="Helitron_like_N"/>
    <property type="match status" value="1"/>
</dbReference>
<name>A0A9P5ZXG0_PLEER</name>
<dbReference type="AlphaFoldDB" id="A0A9P5ZXG0"/>
<reference evidence="2" key="1">
    <citation type="submission" date="2020-11" db="EMBL/GenBank/DDBJ databases">
        <authorList>
            <consortium name="DOE Joint Genome Institute"/>
            <person name="Ahrendt S."/>
            <person name="Riley R."/>
            <person name="Andreopoulos W."/>
            <person name="Labutti K."/>
            <person name="Pangilinan J."/>
            <person name="Ruiz-Duenas F.J."/>
            <person name="Barrasa J.M."/>
            <person name="Sanchez-Garcia M."/>
            <person name="Camarero S."/>
            <person name="Miyauchi S."/>
            <person name="Serrano A."/>
            <person name="Linde D."/>
            <person name="Babiker R."/>
            <person name="Drula E."/>
            <person name="Ayuso-Fernandez I."/>
            <person name="Pacheco R."/>
            <person name="Padilla G."/>
            <person name="Ferreira P."/>
            <person name="Barriuso J."/>
            <person name="Kellner H."/>
            <person name="Castanera R."/>
            <person name="Alfaro M."/>
            <person name="Ramirez L."/>
            <person name="Pisabarro A.G."/>
            <person name="Kuo A."/>
            <person name="Tritt A."/>
            <person name="Lipzen A."/>
            <person name="He G."/>
            <person name="Yan M."/>
            <person name="Ng V."/>
            <person name="Cullen D."/>
            <person name="Martin F."/>
            <person name="Rosso M.-N."/>
            <person name="Henrissat B."/>
            <person name="Hibbett D."/>
            <person name="Martinez A.T."/>
            <person name="Grigoriev I.V."/>
        </authorList>
    </citation>
    <scope>NUCLEOTIDE SEQUENCE</scope>
    <source>
        <strain evidence="2">ATCC 90797</strain>
    </source>
</reference>
<organism evidence="2 3">
    <name type="scientific">Pleurotus eryngii</name>
    <name type="common">Boletus of the steppes</name>
    <dbReference type="NCBI Taxonomy" id="5323"/>
    <lineage>
        <taxon>Eukaryota</taxon>
        <taxon>Fungi</taxon>
        <taxon>Dikarya</taxon>
        <taxon>Basidiomycota</taxon>
        <taxon>Agaricomycotina</taxon>
        <taxon>Agaricomycetes</taxon>
        <taxon>Agaricomycetidae</taxon>
        <taxon>Agaricales</taxon>
        <taxon>Pleurotineae</taxon>
        <taxon>Pleurotaceae</taxon>
        <taxon>Pleurotus</taxon>
    </lineage>
</organism>
<evidence type="ECO:0000259" key="1">
    <source>
        <dbReference type="Pfam" id="PF14214"/>
    </source>
</evidence>
<accession>A0A9P5ZXG0</accession>
<keyword evidence="3" id="KW-1185">Reference proteome</keyword>
<feature type="non-terminal residue" evidence="2">
    <location>
        <position position="150"/>
    </location>
</feature>
<evidence type="ECO:0000313" key="2">
    <source>
        <dbReference type="EMBL" id="KAF9495769.1"/>
    </source>
</evidence>
<proteinExistence type="predicted"/>
<dbReference type="EMBL" id="MU154559">
    <property type="protein sequence ID" value="KAF9495769.1"/>
    <property type="molecule type" value="Genomic_DNA"/>
</dbReference>
<protein>
    <recommendedName>
        <fullName evidence="1">Helitron helicase-like domain-containing protein</fullName>
    </recommendedName>
</protein>